<dbReference type="RefSeq" id="XP_033652966.1">
    <property type="nucleotide sequence ID" value="XM_033803047.1"/>
</dbReference>
<accession>A0A6A6JGG0</accession>
<name>A0A6A6JGG0_WESOR</name>
<keyword evidence="2" id="KW-1185">Reference proteome</keyword>
<organism evidence="1 2">
    <name type="scientific">Westerdykella ornata</name>
    <dbReference type="NCBI Taxonomy" id="318751"/>
    <lineage>
        <taxon>Eukaryota</taxon>
        <taxon>Fungi</taxon>
        <taxon>Dikarya</taxon>
        <taxon>Ascomycota</taxon>
        <taxon>Pezizomycotina</taxon>
        <taxon>Dothideomycetes</taxon>
        <taxon>Pleosporomycetidae</taxon>
        <taxon>Pleosporales</taxon>
        <taxon>Sporormiaceae</taxon>
        <taxon>Westerdykella</taxon>
    </lineage>
</organism>
<dbReference type="Proteomes" id="UP000800097">
    <property type="component" value="Unassembled WGS sequence"/>
</dbReference>
<reference evidence="1" key="1">
    <citation type="journal article" date="2020" name="Stud. Mycol.">
        <title>101 Dothideomycetes genomes: a test case for predicting lifestyles and emergence of pathogens.</title>
        <authorList>
            <person name="Haridas S."/>
            <person name="Albert R."/>
            <person name="Binder M."/>
            <person name="Bloem J."/>
            <person name="Labutti K."/>
            <person name="Salamov A."/>
            <person name="Andreopoulos B."/>
            <person name="Baker S."/>
            <person name="Barry K."/>
            <person name="Bills G."/>
            <person name="Bluhm B."/>
            <person name="Cannon C."/>
            <person name="Castanera R."/>
            <person name="Culley D."/>
            <person name="Daum C."/>
            <person name="Ezra D."/>
            <person name="Gonzalez J."/>
            <person name="Henrissat B."/>
            <person name="Kuo A."/>
            <person name="Liang C."/>
            <person name="Lipzen A."/>
            <person name="Lutzoni F."/>
            <person name="Magnuson J."/>
            <person name="Mondo S."/>
            <person name="Nolan M."/>
            <person name="Ohm R."/>
            <person name="Pangilinan J."/>
            <person name="Park H.-J."/>
            <person name="Ramirez L."/>
            <person name="Alfaro M."/>
            <person name="Sun H."/>
            <person name="Tritt A."/>
            <person name="Yoshinaga Y."/>
            <person name="Zwiers L.-H."/>
            <person name="Turgeon B."/>
            <person name="Goodwin S."/>
            <person name="Spatafora J."/>
            <person name="Crous P."/>
            <person name="Grigoriev I."/>
        </authorList>
    </citation>
    <scope>NUCLEOTIDE SEQUENCE</scope>
    <source>
        <strain evidence="1">CBS 379.55</strain>
    </source>
</reference>
<dbReference type="EMBL" id="ML986497">
    <property type="protein sequence ID" value="KAF2275427.1"/>
    <property type="molecule type" value="Genomic_DNA"/>
</dbReference>
<evidence type="ECO:0000313" key="1">
    <source>
        <dbReference type="EMBL" id="KAF2275427.1"/>
    </source>
</evidence>
<proteinExistence type="predicted"/>
<evidence type="ECO:0000313" key="2">
    <source>
        <dbReference type="Proteomes" id="UP000800097"/>
    </source>
</evidence>
<dbReference type="AlphaFoldDB" id="A0A6A6JGG0"/>
<sequence length="176" mass="19233">MPITSWCPMSLIPYPHSGTIPFSSQPGLLGFCSGDRVIARSANDFLLSVSGHNHEMTRNYLQVQLHLDTISVPLPLPSTGNGSIVCTEYPPQATSSTPPRPRLNAYIHGVLQKRTHQIFLQVPDNTAVQSMQTVPCPIHCPPTTSRSPSLTSSCCLRFIGGNSFPYSALSIKQRLF</sequence>
<dbReference type="GeneID" id="54556222"/>
<gene>
    <name evidence="1" type="ORF">EI97DRAFT_74369</name>
</gene>
<protein>
    <submittedName>
        <fullName evidence="1">Uncharacterized protein</fullName>
    </submittedName>
</protein>